<dbReference type="Proteomes" id="UP000814140">
    <property type="component" value="Unassembled WGS sequence"/>
</dbReference>
<reference evidence="1" key="1">
    <citation type="submission" date="2021-03" db="EMBL/GenBank/DDBJ databases">
        <authorList>
            <consortium name="DOE Joint Genome Institute"/>
            <person name="Ahrendt S."/>
            <person name="Looney B.P."/>
            <person name="Miyauchi S."/>
            <person name="Morin E."/>
            <person name="Drula E."/>
            <person name="Courty P.E."/>
            <person name="Chicoki N."/>
            <person name="Fauchery L."/>
            <person name="Kohler A."/>
            <person name="Kuo A."/>
            <person name="Labutti K."/>
            <person name="Pangilinan J."/>
            <person name="Lipzen A."/>
            <person name="Riley R."/>
            <person name="Andreopoulos W."/>
            <person name="He G."/>
            <person name="Johnson J."/>
            <person name="Barry K.W."/>
            <person name="Grigoriev I.V."/>
            <person name="Nagy L."/>
            <person name="Hibbett D."/>
            <person name="Henrissat B."/>
            <person name="Matheny P.B."/>
            <person name="Labbe J."/>
            <person name="Martin F."/>
        </authorList>
    </citation>
    <scope>NUCLEOTIDE SEQUENCE</scope>
    <source>
        <strain evidence="1">HHB10654</strain>
    </source>
</reference>
<name>A0ACB8SM91_9AGAM</name>
<evidence type="ECO:0000313" key="2">
    <source>
        <dbReference type="Proteomes" id="UP000814140"/>
    </source>
</evidence>
<organism evidence="1 2">
    <name type="scientific">Artomyces pyxidatus</name>
    <dbReference type="NCBI Taxonomy" id="48021"/>
    <lineage>
        <taxon>Eukaryota</taxon>
        <taxon>Fungi</taxon>
        <taxon>Dikarya</taxon>
        <taxon>Basidiomycota</taxon>
        <taxon>Agaricomycotina</taxon>
        <taxon>Agaricomycetes</taxon>
        <taxon>Russulales</taxon>
        <taxon>Auriscalpiaceae</taxon>
        <taxon>Artomyces</taxon>
    </lineage>
</organism>
<protein>
    <submittedName>
        <fullName evidence="1">Uncharacterized protein</fullName>
    </submittedName>
</protein>
<gene>
    <name evidence="1" type="ORF">BV25DRAFT_1813075</name>
</gene>
<reference evidence="1" key="2">
    <citation type="journal article" date="2022" name="New Phytol.">
        <title>Evolutionary transition to the ectomycorrhizal habit in the genomes of a hyperdiverse lineage of mushroom-forming fungi.</title>
        <authorList>
            <person name="Looney B."/>
            <person name="Miyauchi S."/>
            <person name="Morin E."/>
            <person name="Drula E."/>
            <person name="Courty P.E."/>
            <person name="Kohler A."/>
            <person name="Kuo A."/>
            <person name="LaButti K."/>
            <person name="Pangilinan J."/>
            <person name="Lipzen A."/>
            <person name="Riley R."/>
            <person name="Andreopoulos W."/>
            <person name="He G."/>
            <person name="Johnson J."/>
            <person name="Nolan M."/>
            <person name="Tritt A."/>
            <person name="Barry K.W."/>
            <person name="Grigoriev I.V."/>
            <person name="Nagy L.G."/>
            <person name="Hibbett D."/>
            <person name="Henrissat B."/>
            <person name="Matheny P.B."/>
            <person name="Labbe J."/>
            <person name="Martin F.M."/>
        </authorList>
    </citation>
    <scope>NUCLEOTIDE SEQUENCE</scope>
    <source>
        <strain evidence="1">HHB10654</strain>
    </source>
</reference>
<sequence>MGSPVPQDDTQKPPQTSPGSSTGEQLGSLSAAETTKADLVAYRMYVKLKNLVHFCRVPAPSMVSKMDKWFNLEIPDTDIFKDEMRMFRSLSSMDYVPPLRLDVLLSASETQSPRVLTAAFSDVMGRTECTVLLESWSLAFRPRPPDPDLQVATSYKHSISLIRGVYTLMHLLPSWQLRKRGFPLSVVMRSAAAGDAFALGQSGLVSSVRFVLIISSFRYTPVTRYTAPIPYTFVPWPCASFGRL</sequence>
<evidence type="ECO:0000313" key="1">
    <source>
        <dbReference type="EMBL" id="KAI0056993.1"/>
    </source>
</evidence>
<comment type="caution">
    <text evidence="1">The sequence shown here is derived from an EMBL/GenBank/DDBJ whole genome shotgun (WGS) entry which is preliminary data.</text>
</comment>
<keyword evidence="2" id="KW-1185">Reference proteome</keyword>
<accession>A0ACB8SM91</accession>
<proteinExistence type="predicted"/>
<dbReference type="EMBL" id="MU277254">
    <property type="protein sequence ID" value="KAI0056993.1"/>
    <property type="molecule type" value="Genomic_DNA"/>
</dbReference>